<protein>
    <submittedName>
        <fullName evidence="1">Uncharacterized protein</fullName>
    </submittedName>
</protein>
<dbReference type="InterPro" id="IPR021624">
    <property type="entry name" value="Saw1"/>
</dbReference>
<reference evidence="2" key="1">
    <citation type="submission" date="2016-05" db="EMBL/GenBank/DDBJ databases">
        <title>Comparative genomics of biotechnologically important yeasts.</title>
        <authorList>
            <consortium name="DOE Joint Genome Institute"/>
            <person name="Riley R."/>
            <person name="Haridas S."/>
            <person name="Wolfe K.H."/>
            <person name="Lopes M.R."/>
            <person name="Hittinger C.T."/>
            <person name="Goker M."/>
            <person name="Salamov A."/>
            <person name="Wisecaver J."/>
            <person name="Long T.M."/>
            <person name="Aerts A.L."/>
            <person name="Barry K."/>
            <person name="Choi C."/>
            <person name="Clum A."/>
            <person name="Coughlan A.Y."/>
            <person name="Deshpande S."/>
            <person name="Douglass A.P."/>
            <person name="Hanson S.J."/>
            <person name="Klenk H.-P."/>
            <person name="Labutti K."/>
            <person name="Lapidus A."/>
            <person name="Lindquist E."/>
            <person name="Lipzen A."/>
            <person name="Meier-Kolthoff J.P."/>
            <person name="Ohm R.A."/>
            <person name="Otillar R.P."/>
            <person name="Pangilinan J."/>
            <person name="Peng Y."/>
            <person name="Rokas A."/>
            <person name="Rosa C.A."/>
            <person name="Scheuner C."/>
            <person name="Sibirny A.A."/>
            <person name="Slot J.C."/>
            <person name="Stielow J.B."/>
            <person name="Sun H."/>
            <person name="Kurtzman C.P."/>
            <person name="Blackwell M."/>
            <person name="Grigoriev I.V."/>
            <person name="Jeffries T.W."/>
        </authorList>
    </citation>
    <scope>NUCLEOTIDE SEQUENCE [LARGE SCALE GENOMIC DNA]</scope>
    <source>
        <strain evidence="2">NRRL Y-2460</strain>
    </source>
</reference>
<dbReference type="AlphaFoldDB" id="A0A1E4TZG7"/>
<accession>A0A1E4TZG7</accession>
<evidence type="ECO:0000313" key="2">
    <source>
        <dbReference type="Proteomes" id="UP000094236"/>
    </source>
</evidence>
<dbReference type="EMBL" id="KV454012">
    <property type="protein sequence ID" value="ODV97134.1"/>
    <property type="molecule type" value="Genomic_DNA"/>
</dbReference>
<gene>
    <name evidence="1" type="ORF">PACTADRAFT_48887</name>
</gene>
<organism evidence="1 2">
    <name type="scientific">Pachysolen tannophilus NRRL Y-2460</name>
    <dbReference type="NCBI Taxonomy" id="669874"/>
    <lineage>
        <taxon>Eukaryota</taxon>
        <taxon>Fungi</taxon>
        <taxon>Dikarya</taxon>
        <taxon>Ascomycota</taxon>
        <taxon>Saccharomycotina</taxon>
        <taxon>Pichiomycetes</taxon>
        <taxon>Pachysolenaceae</taxon>
        <taxon>Pachysolen</taxon>
    </lineage>
</organism>
<dbReference type="OrthoDB" id="3987248at2759"/>
<keyword evidence="2" id="KW-1185">Reference proteome</keyword>
<dbReference type="Pfam" id="PF11561">
    <property type="entry name" value="Saw1"/>
    <property type="match status" value="1"/>
</dbReference>
<dbReference type="Proteomes" id="UP000094236">
    <property type="component" value="Unassembled WGS sequence"/>
</dbReference>
<proteinExistence type="predicted"/>
<dbReference type="GO" id="GO:0000736">
    <property type="term" value="P:double-strand break repair via single-strand annealing, removal of nonhomologous ends"/>
    <property type="evidence" value="ECO:0007669"/>
    <property type="project" value="InterPro"/>
</dbReference>
<evidence type="ECO:0000313" key="1">
    <source>
        <dbReference type="EMBL" id="ODV97134.1"/>
    </source>
</evidence>
<dbReference type="GO" id="GO:0070336">
    <property type="term" value="F:flap-structured DNA binding"/>
    <property type="evidence" value="ECO:0007669"/>
    <property type="project" value="InterPro"/>
</dbReference>
<sequence>MPPITSFVKVSNHSALPVRIFISRKAILNNNLLLQHAIAASAAHNNKAIVRLHKTSRITLSNADTKDLLDDCKEEILKICFDISIEELLKDYSMNNNEEHQDLKLSNSSMNKNKLVIPIKSSKGWKTVLVVHIKYLEMLRFAISNNVDFPRENRFGSSAQLLVKDTKLILPKNSSQDDEFLIAQEENEEEQLRIPEEGEIVDLELNDKDTKKGYMKTTYSSKIILGKGVDLMVLSRA</sequence>
<name>A0A1E4TZG7_PACTA</name>